<evidence type="ECO:0000256" key="1">
    <source>
        <dbReference type="SAM" id="MobiDB-lite"/>
    </source>
</evidence>
<keyword evidence="4" id="KW-1185">Reference proteome</keyword>
<evidence type="ECO:0000256" key="2">
    <source>
        <dbReference type="SAM" id="SignalP"/>
    </source>
</evidence>
<feature type="chain" id="PRO_5044786214" evidence="2">
    <location>
        <begin position="16"/>
        <end position="245"/>
    </location>
</feature>
<dbReference type="EMBL" id="JBICBT010000780">
    <property type="protein sequence ID" value="KAL3101483.1"/>
    <property type="molecule type" value="Genomic_DNA"/>
</dbReference>
<protein>
    <submittedName>
        <fullName evidence="3">Uncharacterized protein</fullName>
    </submittedName>
</protein>
<reference evidence="3 4" key="1">
    <citation type="submission" date="2024-10" db="EMBL/GenBank/DDBJ databases">
        <authorList>
            <person name="Kim D."/>
        </authorList>
    </citation>
    <scope>NUCLEOTIDE SEQUENCE [LARGE SCALE GENOMIC DNA]</scope>
    <source>
        <strain evidence="3">BH-2024</strain>
    </source>
</reference>
<dbReference type="Proteomes" id="UP001620626">
    <property type="component" value="Unassembled WGS sequence"/>
</dbReference>
<evidence type="ECO:0000313" key="3">
    <source>
        <dbReference type="EMBL" id="KAL3101483.1"/>
    </source>
</evidence>
<comment type="caution">
    <text evidence="3">The sequence shown here is derived from an EMBL/GenBank/DDBJ whole genome shotgun (WGS) entry which is preliminary data.</text>
</comment>
<organism evidence="3 4">
    <name type="scientific">Heterodera trifolii</name>
    <dbReference type="NCBI Taxonomy" id="157864"/>
    <lineage>
        <taxon>Eukaryota</taxon>
        <taxon>Metazoa</taxon>
        <taxon>Ecdysozoa</taxon>
        <taxon>Nematoda</taxon>
        <taxon>Chromadorea</taxon>
        <taxon>Rhabditida</taxon>
        <taxon>Tylenchina</taxon>
        <taxon>Tylenchomorpha</taxon>
        <taxon>Tylenchoidea</taxon>
        <taxon>Heteroderidae</taxon>
        <taxon>Heteroderinae</taxon>
        <taxon>Heterodera</taxon>
    </lineage>
</organism>
<feature type="compositionally biased region" description="Basic residues" evidence="1">
    <location>
        <begin position="121"/>
        <end position="144"/>
    </location>
</feature>
<evidence type="ECO:0000313" key="4">
    <source>
        <dbReference type="Proteomes" id="UP001620626"/>
    </source>
</evidence>
<keyword evidence="2" id="KW-0732">Signal</keyword>
<feature type="signal peptide" evidence="2">
    <location>
        <begin position="1"/>
        <end position="15"/>
    </location>
</feature>
<accession>A0ABD2KFK0</accession>
<feature type="compositionally biased region" description="Basic and acidic residues" evidence="1">
    <location>
        <begin position="157"/>
        <end position="222"/>
    </location>
</feature>
<proteinExistence type="predicted"/>
<feature type="region of interest" description="Disordered" evidence="1">
    <location>
        <begin position="77"/>
        <end position="245"/>
    </location>
</feature>
<feature type="compositionally biased region" description="Polar residues" evidence="1">
    <location>
        <begin position="223"/>
        <end position="239"/>
    </location>
</feature>
<gene>
    <name evidence="3" type="ORF">niasHT_020802</name>
</gene>
<name>A0ABD2KFK0_9BILA</name>
<dbReference type="AlphaFoldDB" id="A0ABD2KFK0"/>
<sequence>MIFCLLQWTIVLLQSSNEEVKQKLKDDQQAKNANKEAAMQRIVAIARKLDDDNDDGVAMAPKLGANKMPKIAGFHRHHHHTHQMNGAHKQNKGPNRAKKEKYKSMAARELGQNVRNDQQKGHNKQKAKKISNRKKKEKKKKLKEKAKEIAENALLKALDKVKLGKSEEKEKLKRALKKEMEREEEKENKEKEREEKKQTDKERKKEMGKEEKEKAERKREQKINSTNEKTNSRKGGTNQRGKRTE</sequence>
<feature type="compositionally biased region" description="Basic residues" evidence="1">
    <location>
        <begin position="89"/>
        <end position="101"/>
    </location>
</feature>